<dbReference type="AlphaFoldDB" id="L8GJG2"/>
<dbReference type="InterPro" id="IPR023214">
    <property type="entry name" value="HAD_sf"/>
</dbReference>
<sequence>MVPAVLVLVDLDCLYQFEAGILQRFTPPSATRGKRAVEGAAMERSSEYPFLPLHWFCNSQYKKQLRAAFAEEGFFRDLPPRDGALAAFHSMLAFGLDVRIVISSTAVSDQMKWVESKLGRNWTDRVIVSKPYNAAEGKDKKRMYEWKSWKDVLGLGRVIDFQNHEGTFSIDTTSIPFFRHGSENSLDEDTLYLFPSLPDAKACERFIAGSADDRNIFTVTTAPGATDQSRSKVVKDCDQGYPDEINNALLATYSLHAQEHSLPLAGPVTRLIGTKLIGATRWMYVTGATIVTTSCWRHCCLVD</sequence>
<dbReference type="OrthoDB" id="10248475at2759"/>
<proteinExistence type="predicted"/>
<dbReference type="KEGG" id="acan:ACA1_100100"/>
<protein>
    <submittedName>
        <fullName evidence="1">Uncharacterized protein</fullName>
    </submittedName>
</protein>
<keyword evidence="2" id="KW-1185">Reference proteome</keyword>
<gene>
    <name evidence="1" type="ORF">ACA1_100100</name>
</gene>
<dbReference type="VEuPathDB" id="AmoebaDB:ACA1_100100"/>
<dbReference type="GO" id="GO:0008253">
    <property type="term" value="F:5'-nucleotidase activity"/>
    <property type="evidence" value="ECO:0007669"/>
    <property type="project" value="TreeGrafter"/>
</dbReference>
<dbReference type="EMBL" id="KB008097">
    <property type="protein sequence ID" value="ELR13195.1"/>
    <property type="molecule type" value="Genomic_DNA"/>
</dbReference>
<dbReference type="RefSeq" id="XP_004335208.1">
    <property type="nucleotide sequence ID" value="XM_004335160.1"/>
</dbReference>
<evidence type="ECO:0000313" key="2">
    <source>
        <dbReference type="Proteomes" id="UP000011083"/>
    </source>
</evidence>
<organism evidence="1 2">
    <name type="scientific">Acanthamoeba castellanii (strain ATCC 30010 / Neff)</name>
    <dbReference type="NCBI Taxonomy" id="1257118"/>
    <lineage>
        <taxon>Eukaryota</taxon>
        <taxon>Amoebozoa</taxon>
        <taxon>Discosea</taxon>
        <taxon>Longamoebia</taxon>
        <taxon>Centramoebida</taxon>
        <taxon>Acanthamoebidae</taxon>
        <taxon>Acanthamoeba</taxon>
    </lineage>
</organism>
<reference evidence="1 2" key="1">
    <citation type="journal article" date="2013" name="Genome Biol.">
        <title>Genome of Acanthamoeba castellanii highlights extensive lateral gene transfer and early evolution of tyrosine kinase signaling.</title>
        <authorList>
            <person name="Clarke M."/>
            <person name="Lohan A.J."/>
            <person name="Liu B."/>
            <person name="Lagkouvardos I."/>
            <person name="Roy S."/>
            <person name="Zafar N."/>
            <person name="Bertelli C."/>
            <person name="Schilde C."/>
            <person name="Kianianmomeni A."/>
            <person name="Burglin T.R."/>
            <person name="Frech C."/>
            <person name="Turcotte B."/>
            <person name="Kopec K.O."/>
            <person name="Synnott J.M."/>
            <person name="Choo C."/>
            <person name="Paponov I."/>
            <person name="Finkler A."/>
            <person name="Soon Heng Tan C."/>
            <person name="Hutchins A.P."/>
            <person name="Weinmeier T."/>
            <person name="Rattei T."/>
            <person name="Chu J.S."/>
            <person name="Gimenez G."/>
            <person name="Irimia M."/>
            <person name="Rigden D.J."/>
            <person name="Fitzpatrick D.A."/>
            <person name="Lorenzo-Morales J."/>
            <person name="Bateman A."/>
            <person name="Chiu C.H."/>
            <person name="Tang P."/>
            <person name="Hegemann P."/>
            <person name="Fromm H."/>
            <person name="Raoult D."/>
            <person name="Greub G."/>
            <person name="Miranda-Saavedra D."/>
            <person name="Chen N."/>
            <person name="Nash P."/>
            <person name="Ginger M.L."/>
            <person name="Horn M."/>
            <person name="Schaap P."/>
            <person name="Caler L."/>
            <person name="Loftus B."/>
        </authorList>
    </citation>
    <scope>NUCLEOTIDE SEQUENCE [LARGE SCALE GENOMIC DNA]</scope>
    <source>
        <strain evidence="1 2">Neff</strain>
    </source>
</reference>
<dbReference type="GeneID" id="14913767"/>
<dbReference type="GO" id="GO:0009223">
    <property type="term" value="P:pyrimidine deoxyribonucleotide catabolic process"/>
    <property type="evidence" value="ECO:0007669"/>
    <property type="project" value="TreeGrafter"/>
</dbReference>
<dbReference type="PANTHER" id="PTHR16504:SF4">
    <property type="entry name" value="5'(3')-DEOXYRIBONUCLEOTIDASE"/>
    <property type="match status" value="1"/>
</dbReference>
<name>L8GJG2_ACACF</name>
<dbReference type="Proteomes" id="UP000011083">
    <property type="component" value="Unassembled WGS sequence"/>
</dbReference>
<dbReference type="PANTHER" id="PTHR16504">
    <property type="entry name" value="5'(3')-DEOXYRIBONUCLEOTIDASE"/>
    <property type="match status" value="1"/>
</dbReference>
<evidence type="ECO:0000313" key="1">
    <source>
        <dbReference type="EMBL" id="ELR13195.1"/>
    </source>
</evidence>
<accession>L8GJG2</accession>
<dbReference type="Gene3D" id="3.40.50.1000">
    <property type="entry name" value="HAD superfamily/HAD-like"/>
    <property type="match status" value="1"/>
</dbReference>